<accession>A0ABS9H1C9</accession>
<dbReference type="Gene3D" id="3.40.50.1970">
    <property type="match status" value="1"/>
</dbReference>
<dbReference type="PIRSF" id="PIRSF001455">
    <property type="entry name" value="DHQ_synth"/>
    <property type="match status" value="1"/>
</dbReference>
<feature type="domain" description="3-dehydroquinate synthase N-terminal" evidence="18">
    <location>
        <begin position="68"/>
        <end position="178"/>
    </location>
</feature>
<feature type="binding site" evidence="17">
    <location>
        <begin position="129"/>
        <end position="130"/>
    </location>
    <ligand>
        <name>NAD(+)</name>
        <dbReference type="ChEBI" id="CHEBI:57540"/>
    </ligand>
</feature>
<feature type="binding site" evidence="17">
    <location>
        <position position="150"/>
    </location>
    <ligand>
        <name>NAD(+)</name>
        <dbReference type="ChEBI" id="CHEBI:57540"/>
    </ligand>
</feature>
<protein>
    <recommendedName>
        <fullName evidence="7 17">3-dehydroquinate synthase</fullName>
        <shortName evidence="17">DHQS</shortName>
        <ecNumber evidence="6 17">4.2.3.4</ecNumber>
    </recommendedName>
</protein>
<evidence type="ECO:0000256" key="16">
    <source>
        <dbReference type="ARBA" id="ARBA00023285"/>
    </source>
</evidence>
<dbReference type="NCBIfam" id="TIGR01357">
    <property type="entry name" value="aroB"/>
    <property type="match status" value="1"/>
</dbReference>
<dbReference type="CDD" id="cd08195">
    <property type="entry name" value="DHQS"/>
    <property type="match status" value="1"/>
</dbReference>
<evidence type="ECO:0000256" key="14">
    <source>
        <dbReference type="ARBA" id="ARBA00023141"/>
    </source>
</evidence>
<proteinExistence type="inferred from homology"/>
<evidence type="ECO:0000256" key="10">
    <source>
        <dbReference type="ARBA" id="ARBA00022723"/>
    </source>
</evidence>
<keyword evidence="15 17" id="KW-0456">Lyase</keyword>
<comment type="cofactor">
    <cofactor evidence="2 17">
        <name>NAD(+)</name>
        <dbReference type="ChEBI" id="CHEBI:57540"/>
    </cofactor>
</comment>
<dbReference type="InterPro" id="IPR056179">
    <property type="entry name" value="DHQS_C"/>
</dbReference>
<dbReference type="PANTHER" id="PTHR43622:SF7">
    <property type="entry name" value="3-DEHYDROQUINATE SYNTHASE, CHLOROPLASTIC"/>
    <property type="match status" value="1"/>
</dbReference>
<dbReference type="EC" id="4.2.3.4" evidence="6 17"/>
<comment type="similarity">
    <text evidence="5 17">Belongs to the sugar phosphate cyclases superfamily. Dehydroquinate synthase family.</text>
</comment>
<evidence type="ECO:0000256" key="6">
    <source>
        <dbReference type="ARBA" id="ARBA00013031"/>
    </source>
</evidence>
<evidence type="ECO:0000256" key="13">
    <source>
        <dbReference type="ARBA" id="ARBA00023027"/>
    </source>
</evidence>
<keyword evidence="13 17" id="KW-0520">NAD</keyword>
<keyword evidence="9 17" id="KW-0028">Amino-acid biosynthesis</keyword>
<evidence type="ECO:0000313" key="20">
    <source>
        <dbReference type="EMBL" id="MCF6137573.1"/>
    </source>
</evidence>
<evidence type="ECO:0000256" key="1">
    <source>
        <dbReference type="ARBA" id="ARBA00001393"/>
    </source>
</evidence>
<evidence type="ECO:0000256" key="12">
    <source>
        <dbReference type="ARBA" id="ARBA00022833"/>
    </source>
</evidence>
<feature type="binding site" evidence="17">
    <location>
        <begin position="168"/>
        <end position="171"/>
    </location>
    <ligand>
        <name>NAD(+)</name>
        <dbReference type="ChEBI" id="CHEBI:57540"/>
    </ligand>
</feature>
<dbReference type="InterPro" id="IPR016037">
    <property type="entry name" value="DHQ_synth_AroB"/>
</dbReference>
<dbReference type="Gene3D" id="1.20.1090.10">
    <property type="entry name" value="Dehydroquinate synthase-like - alpha domain"/>
    <property type="match status" value="1"/>
</dbReference>
<comment type="function">
    <text evidence="17">Catalyzes the conversion of 3-deoxy-D-arabino-heptulosonate 7-phosphate (DAHP) to dehydroquinate (DHQ).</text>
</comment>
<comment type="cofactor">
    <cofactor evidence="17">
        <name>Co(2+)</name>
        <dbReference type="ChEBI" id="CHEBI:48828"/>
    </cofactor>
    <cofactor evidence="17">
        <name>Zn(2+)</name>
        <dbReference type="ChEBI" id="CHEBI:29105"/>
    </cofactor>
    <text evidence="17">Binds 1 divalent metal cation per subunit. Can use either Co(2+) or Zn(2+).</text>
</comment>
<evidence type="ECO:0000256" key="4">
    <source>
        <dbReference type="ARBA" id="ARBA00004661"/>
    </source>
</evidence>
<keyword evidence="8 17" id="KW-0963">Cytoplasm</keyword>
<feature type="binding site" evidence="17">
    <location>
        <position position="183"/>
    </location>
    <ligand>
        <name>Zn(2+)</name>
        <dbReference type="ChEBI" id="CHEBI:29105"/>
    </ligand>
</feature>
<feature type="domain" description="3-dehydroquinate synthase C-terminal" evidence="19">
    <location>
        <begin position="180"/>
        <end position="322"/>
    </location>
</feature>
<evidence type="ECO:0000256" key="17">
    <source>
        <dbReference type="HAMAP-Rule" id="MF_00110"/>
    </source>
</evidence>
<evidence type="ECO:0000259" key="19">
    <source>
        <dbReference type="Pfam" id="PF24621"/>
    </source>
</evidence>
<feature type="binding site" evidence="17">
    <location>
        <begin position="105"/>
        <end position="109"/>
    </location>
    <ligand>
        <name>NAD(+)</name>
        <dbReference type="ChEBI" id="CHEBI:57540"/>
    </ligand>
</feature>
<feature type="binding site" evidence="17">
    <location>
        <position position="245"/>
    </location>
    <ligand>
        <name>Zn(2+)</name>
        <dbReference type="ChEBI" id="CHEBI:29105"/>
    </ligand>
</feature>
<evidence type="ECO:0000256" key="8">
    <source>
        <dbReference type="ARBA" id="ARBA00022490"/>
    </source>
</evidence>
<dbReference type="HAMAP" id="MF_00110">
    <property type="entry name" value="DHQ_synthase"/>
    <property type="match status" value="1"/>
</dbReference>
<evidence type="ECO:0000256" key="9">
    <source>
        <dbReference type="ARBA" id="ARBA00022605"/>
    </source>
</evidence>
<keyword evidence="16 17" id="KW-0170">Cobalt</keyword>
<evidence type="ECO:0000256" key="15">
    <source>
        <dbReference type="ARBA" id="ARBA00023239"/>
    </source>
</evidence>
<keyword evidence="11 17" id="KW-0547">Nucleotide-binding</keyword>
<comment type="pathway">
    <text evidence="4 17">Metabolic intermediate biosynthesis; chorismate biosynthesis; chorismate from D-erythrose 4-phosphate and phosphoenolpyruvate: step 2/7.</text>
</comment>
<dbReference type="GO" id="GO:0003856">
    <property type="term" value="F:3-dehydroquinate synthase activity"/>
    <property type="evidence" value="ECO:0007669"/>
    <property type="project" value="UniProtKB-EC"/>
</dbReference>
<dbReference type="Pfam" id="PF24621">
    <property type="entry name" value="DHQS_C"/>
    <property type="match status" value="1"/>
</dbReference>
<keyword evidence="10 17" id="KW-0479">Metal-binding</keyword>
<comment type="catalytic activity">
    <reaction evidence="1 17">
        <text>7-phospho-2-dehydro-3-deoxy-D-arabino-heptonate = 3-dehydroquinate + phosphate</text>
        <dbReference type="Rhea" id="RHEA:21968"/>
        <dbReference type="ChEBI" id="CHEBI:32364"/>
        <dbReference type="ChEBI" id="CHEBI:43474"/>
        <dbReference type="ChEBI" id="CHEBI:58394"/>
        <dbReference type="EC" id="4.2.3.4"/>
    </reaction>
</comment>
<dbReference type="InterPro" id="IPR030960">
    <property type="entry name" value="DHQS/DOIS_N"/>
</dbReference>
<dbReference type="EMBL" id="JAKIJS010000001">
    <property type="protein sequence ID" value="MCF6137573.1"/>
    <property type="molecule type" value="Genomic_DNA"/>
</dbReference>
<feature type="binding site" evidence="17">
    <location>
        <position position="141"/>
    </location>
    <ligand>
        <name>NAD(+)</name>
        <dbReference type="ChEBI" id="CHEBI:57540"/>
    </ligand>
</feature>
<keyword evidence="21" id="KW-1185">Reference proteome</keyword>
<organism evidence="20 21">
    <name type="scientific">Pseudalkalibacillus berkeleyi</name>
    <dbReference type="NCBI Taxonomy" id="1069813"/>
    <lineage>
        <taxon>Bacteria</taxon>
        <taxon>Bacillati</taxon>
        <taxon>Bacillota</taxon>
        <taxon>Bacilli</taxon>
        <taxon>Bacillales</taxon>
        <taxon>Fictibacillaceae</taxon>
        <taxon>Pseudalkalibacillus</taxon>
    </lineage>
</organism>
<dbReference type="PANTHER" id="PTHR43622">
    <property type="entry name" value="3-DEHYDROQUINATE SYNTHASE"/>
    <property type="match status" value="1"/>
</dbReference>
<keyword evidence="14 17" id="KW-0057">Aromatic amino acid biosynthesis</keyword>
<dbReference type="SUPFAM" id="SSF56796">
    <property type="entry name" value="Dehydroquinate synthase-like"/>
    <property type="match status" value="1"/>
</dbReference>
<comment type="subcellular location">
    <subcellularLocation>
        <location evidence="3 17">Cytoplasm</location>
    </subcellularLocation>
</comment>
<name>A0ABS9H1C9_9BACL</name>
<evidence type="ECO:0000256" key="5">
    <source>
        <dbReference type="ARBA" id="ARBA00005412"/>
    </source>
</evidence>
<evidence type="ECO:0000256" key="3">
    <source>
        <dbReference type="ARBA" id="ARBA00004496"/>
    </source>
</evidence>
<dbReference type="InterPro" id="IPR050071">
    <property type="entry name" value="Dehydroquinate_synthase"/>
</dbReference>
<feature type="binding site" evidence="17">
    <location>
        <position position="262"/>
    </location>
    <ligand>
        <name>Zn(2+)</name>
        <dbReference type="ChEBI" id="CHEBI:29105"/>
    </ligand>
</feature>
<reference evidence="20 21" key="1">
    <citation type="submission" date="2022-01" db="EMBL/GenBank/DDBJ databases">
        <title>Alkalihalobacillus sp. EGI L200015, a novel bacterium isolated from a salt lake sediment.</title>
        <authorList>
            <person name="Gao L."/>
            <person name="Fang B.-Z."/>
            <person name="Li W.-J."/>
        </authorList>
    </citation>
    <scope>NUCLEOTIDE SEQUENCE [LARGE SCALE GENOMIC DNA]</scope>
    <source>
        <strain evidence="20 21">KCTC 12718</strain>
    </source>
</reference>
<sequence length="367" mass="40955">MEKVHVNTEAKKYSVYIGDGIVDQLPEVIQSQVPDCGKILIITDSNVAPLYLNKVKGLLDGFSVNEWVVPAGETSKSMRELEKGITYALRCELDRHALIIALGGGVVGDLAGFIAATYLRGIRFLQIPTTLLAHDSSVGGKVGVNHTYGKNLIGAFHQPEAVIYDVQFLNTLPAKEWRSGFAEVVKLAFIRDATFYDFLFEKVRSLPVNKEILITIVKRAIEMKAAIVSEDEKEAGIRAYLNFGHTLGHAIEAESRYQSITHGEAVMIGMIFALRLSEVHSHQPIIPKGFLAWIHQLGYANWHATLNKSNLLLETMKKDKKNKKDKIRMVLLKECGSATVSAVENQLLIDQLSTFKEWLKVNEKHFI</sequence>
<dbReference type="InterPro" id="IPR030963">
    <property type="entry name" value="DHQ_synth_fam"/>
</dbReference>
<evidence type="ECO:0000256" key="2">
    <source>
        <dbReference type="ARBA" id="ARBA00001911"/>
    </source>
</evidence>
<keyword evidence="12 17" id="KW-0862">Zinc</keyword>
<evidence type="ECO:0000259" key="18">
    <source>
        <dbReference type="Pfam" id="PF01761"/>
    </source>
</evidence>
<dbReference type="Pfam" id="PF01761">
    <property type="entry name" value="DHQ_synthase"/>
    <property type="match status" value="1"/>
</dbReference>
<evidence type="ECO:0000256" key="11">
    <source>
        <dbReference type="ARBA" id="ARBA00022741"/>
    </source>
</evidence>
<dbReference type="RefSeq" id="WP_236333283.1">
    <property type="nucleotide sequence ID" value="NZ_JAKIJS010000001.1"/>
</dbReference>
<evidence type="ECO:0000313" key="21">
    <source>
        <dbReference type="Proteomes" id="UP001649381"/>
    </source>
</evidence>
<gene>
    <name evidence="17 20" type="primary">aroB</name>
    <name evidence="20" type="ORF">L2716_07515</name>
</gene>
<evidence type="ECO:0000256" key="7">
    <source>
        <dbReference type="ARBA" id="ARBA00017684"/>
    </source>
</evidence>
<dbReference type="Proteomes" id="UP001649381">
    <property type="component" value="Unassembled WGS sequence"/>
</dbReference>
<comment type="caution">
    <text evidence="20">The sequence shown here is derived from an EMBL/GenBank/DDBJ whole genome shotgun (WGS) entry which is preliminary data.</text>
</comment>
<comment type="caution">
    <text evidence="17">Lacks conserved residue(s) required for the propagation of feature annotation.</text>
</comment>